<protein>
    <submittedName>
        <fullName evidence="1">Gliding motility lipoprotein GldH</fullName>
    </submittedName>
</protein>
<evidence type="ECO:0000313" key="1">
    <source>
        <dbReference type="EMBL" id="MBF0597743.1"/>
    </source>
</evidence>
<dbReference type="NCBIfam" id="TIGR03511">
    <property type="entry name" value="GldH_lipo"/>
    <property type="match status" value="1"/>
</dbReference>
<dbReference type="InterPro" id="IPR020018">
    <property type="entry name" value="Motility-assoc_lipoprot_GldH"/>
</dbReference>
<comment type="caution">
    <text evidence="1">The sequence shown here is derived from an EMBL/GenBank/DDBJ whole genome shotgun (WGS) entry which is preliminary data.</text>
</comment>
<evidence type="ECO:0000313" key="2">
    <source>
        <dbReference type="Proteomes" id="UP000608754"/>
    </source>
</evidence>
<dbReference type="Proteomes" id="UP000608754">
    <property type="component" value="Unassembled WGS sequence"/>
</dbReference>
<sequence>MLNLRTLIKPVIKLKQKEQNLKAKTKKDLIVDQSQIIRNSSFFIILILLFSSCESKHFHQETKDIKGKWLSNKPLEYSFDVKDSTLAKVNLGFVFRNNMDYEYSNIYLFTKFTDPKGNEMVDTLQYYIANPDGTWIGKGMNTKEMLLVFRENLQVKDTGTYKLKVWHGMRSDKLIGIEDISLIVDQTAD</sequence>
<keyword evidence="2" id="KW-1185">Reference proteome</keyword>
<dbReference type="EMBL" id="JADGIK010000006">
    <property type="protein sequence ID" value="MBF0597743.1"/>
    <property type="molecule type" value="Genomic_DNA"/>
</dbReference>
<organism evidence="1 2">
    <name type="scientific">Faecalibacter rhinopitheci</name>
    <dbReference type="NCBI Taxonomy" id="2779678"/>
    <lineage>
        <taxon>Bacteria</taxon>
        <taxon>Pseudomonadati</taxon>
        <taxon>Bacteroidota</taxon>
        <taxon>Flavobacteriia</taxon>
        <taxon>Flavobacteriales</taxon>
        <taxon>Weeksellaceae</taxon>
        <taxon>Faecalibacter</taxon>
    </lineage>
</organism>
<keyword evidence="1" id="KW-0449">Lipoprotein</keyword>
<accession>A0A8J7K4R6</accession>
<reference evidence="1" key="1">
    <citation type="submission" date="2020-10" db="EMBL/GenBank/DDBJ databases">
        <authorList>
            <person name="Lu T."/>
            <person name="Wang Q."/>
            <person name="Han X."/>
        </authorList>
    </citation>
    <scope>NUCLEOTIDE SEQUENCE</scope>
    <source>
        <strain evidence="1">WQ 117</strain>
    </source>
</reference>
<dbReference type="Pfam" id="PF14109">
    <property type="entry name" value="GldH_lipo"/>
    <property type="match status" value="1"/>
</dbReference>
<dbReference type="AlphaFoldDB" id="A0A8J7K4R6"/>
<name>A0A8J7K4R6_9FLAO</name>
<gene>
    <name evidence="1" type="ORF">IM532_09835</name>
</gene>
<proteinExistence type="predicted"/>